<protein>
    <recommendedName>
        <fullName evidence="1">Fibronectin type-III domain-containing protein</fullName>
    </recommendedName>
</protein>
<sequence length="101" mass="10478">MSKPSQVSILDADETSLTLSLPASAAGDYQVEYVPYGEDWSTCKSLSVPAAGGTFTVTDLVPASTYQVRVVSGGETGDEMVLDTGVPGCSGKKKKRGCVVQ</sequence>
<dbReference type="Pfam" id="PF00041">
    <property type="entry name" value="fn3"/>
    <property type="match status" value="1"/>
</dbReference>
<proteinExistence type="predicted"/>
<evidence type="ECO:0000259" key="1">
    <source>
        <dbReference type="PROSITE" id="PS50853"/>
    </source>
</evidence>
<dbReference type="Proteomes" id="UP001165060">
    <property type="component" value="Unassembled WGS sequence"/>
</dbReference>
<dbReference type="InterPro" id="IPR003961">
    <property type="entry name" value="FN3_dom"/>
</dbReference>
<reference evidence="2 3" key="1">
    <citation type="journal article" date="2023" name="Commun. Biol.">
        <title>Genome analysis of Parmales, the sister group of diatoms, reveals the evolutionary specialization of diatoms from phago-mixotrophs to photoautotrophs.</title>
        <authorList>
            <person name="Ban H."/>
            <person name="Sato S."/>
            <person name="Yoshikawa S."/>
            <person name="Yamada K."/>
            <person name="Nakamura Y."/>
            <person name="Ichinomiya M."/>
            <person name="Sato N."/>
            <person name="Blanc-Mathieu R."/>
            <person name="Endo H."/>
            <person name="Kuwata A."/>
            <person name="Ogata H."/>
        </authorList>
    </citation>
    <scope>NUCLEOTIDE SEQUENCE [LARGE SCALE GENOMIC DNA]</scope>
</reference>
<organism evidence="2 3">
    <name type="scientific">Tetraparma gracilis</name>
    <dbReference type="NCBI Taxonomy" id="2962635"/>
    <lineage>
        <taxon>Eukaryota</taxon>
        <taxon>Sar</taxon>
        <taxon>Stramenopiles</taxon>
        <taxon>Ochrophyta</taxon>
        <taxon>Bolidophyceae</taxon>
        <taxon>Parmales</taxon>
        <taxon>Triparmaceae</taxon>
        <taxon>Tetraparma</taxon>
    </lineage>
</organism>
<dbReference type="EMBL" id="BRYB01005210">
    <property type="protein sequence ID" value="GMI21742.1"/>
    <property type="molecule type" value="Genomic_DNA"/>
</dbReference>
<evidence type="ECO:0000313" key="3">
    <source>
        <dbReference type="Proteomes" id="UP001165060"/>
    </source>
</evidence>
<feature type="domain" description="Fibronectin type-III" evidence="1">
    <location>
        <begin position="3"/>
        <end position="93"/>
    </location>
</feature>
<comment type="caution">
    <text evidence="2">The sequence shown here is derived from an EMBL/GenBank/DDBJ whole genome shotgun (WGS) entry which is preliminary data.</text>
</comment>
<dbReference type="CDD" id="cd00063">
    <property type="entry name" value="FN3"/>
    <property type="match status" value="1"/>
</dbReference>
<dbReference type="PROSITE" id="PS50853">
    <property type="entry name" value="FN3"/>
    <property type="match status" value="1"/>
</dbReference>
<dbReference type="InterPro" id="IPR013783">
    <property type="entry name" value="Ig-like_fold"/>
</dbReference>
<dbReference type="SMART" id="SM00060">
    <property type="entry name" value="FN3"/>
    <property type="match status" value="1"/>
</dbReference>
<keyword evidence="3" id="KW-1185">Reference proteome</keyword>
<name>A0ABQ6M8M6_9STRA</name>
<dbReference type="SUPFAM" id="SSF49265">
    <property type="entry name" value="Fibronectin type III"/>
    <property type="match status" value="1"/>
</dbReference>
<gene>
    <name evidence="2" type="ORF">TeGR_g4967</name>
</gene>
<accession>A0ABQ6M8M6</accession>
<dbReference type="Gene3D" id="2.60.40.10">
    <property type="entry name" value="Immunoglobulins"/>
    <property type="match status" value="1"/>
</dbReference>
<evidence type="ECO:0000313" key="2">
    <source>
        <dbReference type="EMBL" id="GMI21742.1"/>
    </source>
</evidence>
<dbReference type="InterPro" id="IPR036116">
    <property type="entry name" value="FN3_sf"/>
</dbReference>